<dbReference type="InterPro" id="IPR020845">
    <property type="entry name" value="AMP-binding_CS"/>
</dbReference>
<dbReference type="Pfam" id="PF13193">
    <property type="entry name" value="AMP-binding_C"/>
    <property type="match status" value="1"/>
</dbReference>
<dbReference type="EMBL" id="LJYW01000001">
    <property type="protein sequence ID" value="KPL53261.1"/>
    <property type="molecule type" value="Genomic_DNA"/>
</dbReference>
<dbReference type="PANTHER" id="PTHR43767:SF1">
    <property type="entry name" value="NONRIBOSOMAL PEPTIDE SYNTHASE PES1 (EUROFUNG)-RELATED"/>
    <property type="match status" value="1"/>
</dbReference>
<dbReference type="SUPFAM" id="SSF56801">
    <property type="entry name" value="Acetyl-CoA synthetase-like"/>
    <property type="match status" value="1"/>
</dbReference>
<dbReference type="Proteomes" id="UP000048984">
    <property type="component" value="Unassembled WGS sequence"/>
</dbReference>
<dbReference type="InterPro" id="IPR050237">
    <property type="entry name" value="ATP-dep_AMP-bd_enzyme"/>
</dbReference>
<feature type="domain" description="AMP-binding enzyme C-terminal" evidence="2">
    <location>
        <begin position="444"/>
        <end position="522"/>
    </location>
</feature>
<evidence type="ECO:0000259" key="1">
    <source>
        <dbReference type="Pfam" id="PF00501"/>
    </source>
</evidence>
<dbReference type="STRING" id="665126.ABB55_14440"/>
<reference evidence="3 4" key="2">
    <citation type="submission" date="2015-10" db="EMBL/GenBank/DDBJ databases">
        <title>Draft Genome Sequence of Prosthecomicrobium hirschii ATCC 27832.</title>
        <authorList>
            <person name="Daniel J."/>
            <person name="Givan S.A."/>
            <person name="Brun Y.V."/>
            <person name="Brown P.J."/>
        </authorList>
    </citation>
    <scope>NUCLEOTIDE SEQUENCE [LARGE SCALE GENOMIC DNA]</scope>
    <source>
        <strain evidence="3 4">16</strain>
    </source>
</reference>
<dbReference type="RefSeq" id="WP_054359426.1">
    <property type="nucleotide sequence ID" value="NZ_LJYW01000001.1"/>
</dbReference>
<feature type="domain" description="AMP-dependent synthetase/ligase" evidence="1">
    <location>
        <begin position="35"/>
        <end position="394"/>
    </location>
</feature>
<dbReference type="InterPro" id="IPR000873">
    <property type="entry name" value="AMP-dep_synth/lig_dom"/>
</dbReference>
<keyword evidence="4" id="KW-1185">Reference proteome</keyword>
<dbReference type="AlphaFoldDB" id="A0A0P6W495"/>
<reference evidence="3 4" key="1">
    <citation type="submission" date="2015-09" db="EMBL/GenBank/DDBJ databases">
        <authorList>
            <person name="Jackson K.R."/>
            <person name="Lunt B.L."/>
            <person name="Fisher J.N.B."/>
            <person name="Gardner A.V."/>
            <person name="Bailey M.E."/>
            <person name="Deus L.M."/>
            <person name="Earl A.S."/>
            <person name="Gibby P.D."/>
            <person name="Hartmann K.A."/>
            <person name="Liu J.E."/>
            <person name="Manci A.M."/>
            <person name="Nielsen D.A."/>
            <person name="Solomon M.B."/>
            <person name="Breakwell D.P."/>
            <person name="Burnett S.H."/>
            <person name="Grose J.H."/>
        </authorList>
    </citation>
    <scope>NUCLEOTIDE SEQUENCE [LARGE SCALE GENOMIC DNA]</scope>
    <source>
        <strain evidence="3 4">16</strain>
    </source>
</reference>
<sequence>MKREYLPAQPVAPVQERIRLIEAAPLPRNVSSILADAAADAPEALAVHFFEEGVALSYADLKSRVDSLARGLSKLGVRPEARVGVLLPNIAAFPITWLALARIGAVMIPLNIAYTSHEIGYVLNDAGAQWLVTHDEFAEVIAQTPVGKMRPPDACTIVVGAPRDGQKAWSEVLESGEDASLPLPPLDAIGHDHLLNLQYTSGTTGLPKGCLLTHRYWVTVGTVNAYRDGLDYRRILAATPFFYMDPQWLLLMAMLQRATLFVARRQSASRFMQWIREYRINFTLFPEIVFKRPSEPDDPKNEIIRVNVYHLGRDIHAELEKRFDFVAREAYGMTEIGSGMFMPIEAVHMVGSGSCGRPSPFRRARIVSPDGTVLGDDQVGELQISGPGILLGYHNRPEATAAAFDGEWFRTGDMARRDENGFYYIVGRLKDMIRRAGENIAANEVEAVLRQVPEVADAAVVPVPDDTRGEEVKAYVVLRDGYTADVVPPRLLLDSCAQKLARFKVPRYITYRDTLPMTASGKIAKHILLNEDKLKATETFDAVENRWS</sequence>
<evidence type="ECO:0000313" key="3">
    <source>
        <dbReference type="EMBL" id="KPL53261.1"/>
    </source>
</evidence>
<name>A0A0P6W495_9HYPH</name>
<gene>
    <name evidence="3" type="ORF">ABB55_14440</name>
</gene>
<dbReference type="Gene3D" id="3.40.50.12780">
    <property type="entry name" value="N-terminal domain of ligase-like"/>
    <property type="match status" value="1"/>
</dbReference>
<organism evidence="3 4">
    <name type="scientific">Prosthecodimorpha hirschii</name>
    <dbReference type="NCBI Taxonomy" id="665126"/>
    <lineage>
        <taxon>Bacteria</taxon>
        <taxon>Pseudomonadati</taxon>
        <taxon>Pseudomonadota</taxon>
        <taxon>Alphaproteobacteria</taxon>
        <taxon>Hyphomicrobiales</taxon>
        <taxon>Ancalomicrobiaceae</taxon>
        <taxon>Prosthecodimorpha</taxon>
    </lineage>
</organism>
<dbReference type="PROSITE" id="PS00455">
    <property type="entry name" value="AMP_BINDING"/>
    <property type="match status" value="1"/>
</dbReference>
<evidence type="ECO:0000259" key="2">
    <source>
        <dbReference type="Pfam" id="PF13193"/>
    </source>
</evidence>
<dbReference type="PANTHER" id="PTHR43767">
    <property type="entry name" value="LONG-CHAIN-FATTY-ACID--COA LIGASE"/>
    <property type="match status" value="1"/>
</dbReference>
<dbReference type="GO" id="GO:0016878">
    <property type="term" value="F:acid-thiol ligase activity"/>
    <property type="evidence" value="ECO:0007669"/>
    <property type="project" value="UniProtKB-ARBA"/>
</dbReference>
<dbReference type="InterPro" id="IPR045851">
    <property type="entry name" value="AMP-bd_C_sf"/>
</dbReference>
<proteinExistence type="predicted"/>
<dbReference type="Pfam" id="PF00501">
    <property type="entry name" value="AMP-binding"/>
    <property type="match status" value="1"/>
</dbReference>
<dbReference type="InterPro" id="IPR025110">
    <property type="entry name" value="AMP-bd_C"/>
</dbReference>
<dbReference type="InterPro" id="IPR042099">
    <property type="entry name" value="ANL_N_sf"/>
</dbReference>
<dbReference type="Gene3D" id="3.30.300.30">
    <property type="match status" value="1"/>
</dbReference>
<comment type="caution">
    <text evidence="3">The sequence shown here is derived from an EMBL/GenBank/DDBJ whole genome shotgun (WGS) entry which is preliminary data.</text>
</comment>
<protein>
    <submittedName>
        <fullName evidence="3">AMP-binding protein</fullName>
    </submittedName>
</protein>
<accession>A0A0P6W495</accession>
<evidence type="ECO:0000313" key="4">
    <source>
        <dbReference type="Proteomes" id="UP000048984"/>
    </source>
</evidence>